<protein>
    <submittedName>
        <fullName evidence="1">Uncharacterized protein</fullName>
    </submittedName>
</protein>
<evidence type="ECO:0000313" key="1">
    <source>
        <dbReference type="EMBL" id="KAJ8627313.1"/>
    </source>
</evidence>
<evidence type="ECO:0000313" key="2">
    <source>
        <dbReference type="Proteomes" id="UP001234297"/>
    </source>
</evidence>
<accession>A0ACC2L2T0</accession>
<name>A0ACC2L2T0_PERAE</name>
<organism evidence="1 2">
    <name type="scientific">Persea americana</name>
    <name type="common">Avocado</name>
    <dbReference type="NCBI Taxonomy" id="3435"/>
    <lineage>
        <taxon>Eukaryota</taxon>
        <taxon>Viridiplantae</taxon>
        <taxon>Streptophyta</taxon>
        <taxon>Embryophyta</taxon>
        <taxon>Tracheophyta</taxon>
        <taxon>Spermatophyta</taxon>
        <taxon>Magnoliopsida</taxon>
        <taxon>Magnoliidae</taxon>
        <taxon>Laurales</taxon>
        <taxon>Lauraceae</taxon>
        <taxon>Persea</taxon>
    </lineage>
</organism>
<keyword evidence="2" id="KW-1185">Reference proteome</keyword>
<comment type="caution">
    <text evidence="1">The sequence shown here is derived from an EMBL/GenBank/DDBJ whole genome shotgun (WGS) entry which is preliminary data.</text>
</comment>
<gene>
    <name evidence="1" type="ORF">MRB53_020620</name>
</gene>
<proteinExistence type="predicted"/>
<dbReference type="EMBL" id="CM056814">
    <property type="protein sequence ID" value="KAJ8627313.1"/>
    <property type="molecule type" value="Genomic_DNA"/>
</dbReference>
<sequence length="165" mass="19322">MSRSIAPFIDNAGTVFTALSFSISVQAHMLQNGFVEDGEVYLALALQDKRLVVPKKKKPLDKRLKELTLDEDGLYWIFNKFSISKWIAGRNQLPWLMMLSDPNSKPPRSFRVFDNTIYDAIKLRKMHYKHYCRSFNNADAHGWLMTTDIDSDKNLKLFHPWRRIE</sequence>
<dbReference type="Proteomes" id="UP001234297">
    <property type="component" value="Chromosome 6"/>
</dbReference>
<reference evidence="1 2" key="1">
    <citation type="journal article" date="2022" name="Hortic Res">
        <title>A haplotype resolved chromosomal level avocado genome allows analysis of novel avocado genes.</title>
        <authorList>
            <person name="Nath O."/>
            <person name="Fletcher S.J."/>
            <person name="Hayward A."/>
            <person name="Shaw L.M."/>
            <person name="Masouleh A.K."/>
            <person name="Furtado A."/>
            <person name="Henry R.J."/>
            <person name="Mitter N."/>
        </authorList>
    </citation>
    <scope>NUCLEOTIDE SEQUENCE [LARGE SCALE GENOMIC DNA]</scope>
    <source>
        <strain evidence="2">cv. Hass</strain>
    </source>
</reference>